<dbReference type="SUPFAM" id="SSF48097">
    <property type="entry name" value="Regulator of G-protein signaling, RGS"/>
    <property type="match status" value="1"/>
</dbReference>
<feature type="transmembrane region" description="Helical" evidence="2">
    <location>
        <begin position="174"/>
        <end position="196"/>
    </location>
</feature>
<evidence type="ECO:0000313" key="5">
    <source>
        <dbReference type="Proteomes" id="UP001165082"/>
    </source>
</evidence>
<dbReference type="InterPro" id="IPR044926">
    <property type="entry name" value="RGS_subdomain_2"/>
</dbReference>
<comment type="caution">
    <text evidence="4">The sequence shown here is derived from an EMBL/GenBank/DDBJ whole genome shotgun (WGS) entry which is preliminary data.</text>
</comment>
<dbReference type="InterPro" id="IPR016137">
    <property type="entry name" value="RGS"/>
</dbReference>
<dbReference type="AlphaFoldDB" id="A0A9W6ZEV3"/>
<dbReference type="CDD" id="cd07440">
    <property type="entry name" value="RGS"/>
    <property type="match status" value="1"/>
</dbReference>
<keyword evidence="2" id="KW-0472">Membrane</keyword>
<evidence type="ECO:0000259" key="3">
    <source>
        <dbReference type="PROSITE" id="PS50132"/>
    </source>
</evidence>
<evidence type="ECO:0000256" key="2">
    <source>
        <dbReference type="SAM" id="Phobius"/>
    </source>
</evidence>
<dbReference type="InterPro" id="IPR036305">
    <property type="entry name" value="RGS_sf"/>
</dbReference>
<dbReference type="PROSITE" id="PS50132">
    <property type="entry name" value="RGS"/>
    <property type="match status" value="1"/>
</dbReference>
<feature type="compositionally biased region" description="Low complexity" evidence="1">
    <location>
        <begin position="278"/>
        <end position="290"/>
    </location>
</feature>
<organism evidence="4 5">
    <name type="scientific">Triparma retinervis</name>
    <dbReference type="NCBI Taxonomy" id="2557542"/>
    <lineage>
        <taxon>Eukaryota</taxon>
        <taxon>Sar</taxon>
        <taxon>Stramenopiles</taxon>
        <taxon>Ochrophyta</taxon>
        <taxon>Bolidophyceae</taxon>
        <taxon>Parmales</taxon>
        <taxon>Triparmaceae</taxon>
        <taxon>Triparma</taxon>
    </lineage>
</organism>
<accession>A0A9W6ZEV3</accession>
<keyword evidence="2" id="KW-0812">Transmembrane</keyword>
<dbReference type="Pfam" id="PF00615">
    <property type="entry name" value="RGS"/>
    <property type="match status" value="1"/>
</dbReference>
<feature type="transmembrane region" description="Helical" evidence="2">
    <location>
        <begin position="87"/>
        <end position="106"/>
    </location>
</feature>
<keyword evidence="2" id="KW-1133">Transmembrane helix</keyword>
<reference evidence="4" key="1">
    <citation type="submission" date="2022-07" db="EMBL/GenBank/DDBJ databases">
        <title>Genome analysis of Parmales, a sister group of diatoms, reveals the evolutionary specialization of diatoms from phago-mixotrophs to photoautotrophs.</title>
        <authorList>
            <person name="Ban H."/>
            <person name="Sato S."/>
            <person name="Yoshikawa S."/>
            <person name="Kazumasa Y."/>
            <person name="Nakamura Y."/>
            <person name="Ichinomiya M."/>
            <person name="Saitoh K."/>
            <person name="Sato N."/>
            <person name="Blanc-Mathieu R."/>
            <person name="Endo H."/>
            <person name="Kuwata A."/>
            <person name="Ogata H."/>
        </authorList>
    </citation>
    <scope>NUCLEOTIDE SEQUENCE</scope>
</reference>
<dbReference type="Gene3D" id="1.10.167.10">
    <property type="entry name" value="Regulator of G-protein Signalling 4, domain 2"/>
    <property type="match status" value="1"/>
</dbReference>
<feature type="transmembrane region" description="Helical" evidence="2">
    <location>
        <begin position="63"/>
        <end position="81"/>
    </location>
</feature>
<feature type="region of interest" description="Disordered" evidence="1">
    <location>
        <begin position="271"/>
        <end position="290"/>
    </location>
</feature>
<feature type="transmembrane region" description="Helical" evidence="2">
    <location>
        <begin position="202"/>
        <end position="223"/>
    </location>
</feature>
<dbReference type="SMART" id="SM00315">
    <property type="entry name" value="RGS"/>
    <property type="match status" value="1"/>
</dbReference>
<keyword evidence="5" id="KW-1185">Reference proteome</keyword>
<name>A0A9W6ZEV3_9STRA</name>
<dbReference type="OrthoDB" id="196265at2759"/>
<dbReference type="PANTHER" id="PTHR10845">
    <property type="entry name" value="REGULATOR OF G PROTEIN SIGNALING"/>
    <property type="match status" value="1"/>
</dbReference>
<evidence type="ECO:0000313" key="4">
    <source>
        <dbReference type="EMBL" id="GMH51171.1"/>
    </source>
</evidence>
<feature type="domain" description="RGS" evidence="3">
    <location>
        <begin position="332"/>
        <end position="449"/>
    </location>
</feature>
<dbReference type="PANTHER" id="PTHR10845:SF192">
    <property type="entry name" value="DOUBLE HIT, ISOFORM B"/>
    <property type="match status" value="1"/>
</dbReference>
<sequence length="470" mass="52577">MGVAVIPKKEITRARRGSNAKFSLKLFDPKKEPLSLKFRDARVEETYIVDHGKRMSRGFLSSTLTRCGMFTLVGILYLTLFEGDADNSFFASMAAVGVDILLIVIHKMRIIPMKHIQTLCCISCAVEGAAAIVAGTLVDSENEVLVARQWFIFGGQLSCLKLSFAIPKISLLRFPYLLIVLLVMLAVELVCLLMISEKSDSGGVGVTLMVVFLCSYNFVAIVNSRTFENADRRLYAMIVNERLRTKDLQDQIERTNKLGRTVLAMAEVDEGDDDYDSETSSKTGSSGSGSALNGNLVSEFTFFSSLSEKVEKEGKAIPSADDLFSKVPDMRSFKTAMKMESVKRGFRYFCNQESNIENLIFYEQVDLFKRELKHKAKKLCYTFITPKAPGSVNINDSDRTECMEAVMGSLGHEVIHSSTFDKAQAEIMNVMDKDSLPRFRKSPLGRALMYSQLDEEWKKLVQDGLALEKK</sequence>
<gene>
    <name evidence="4" type="ORF">TrRE_jg12527</name>
</gene>
<dbReference type="Proteomes" id="UP001165082">
    <property type="component" value="Unassembled WGS sequence"/>
</dbReference>
<dbReference type="EMBL" id="BRXZ01000695">
    <property type="protein sequence ID" value="GMH51171.1"/>
    <property type="molecule type" value="Genomic_DNA"/>
</dbReference>
<evidence type="ECO:0000256" key="1">
    <source>
        <dbReference type="SAM" id="MobiDB-lite"/>
    </source>
</evidence>
<proteinExistence type="predicted"/>
<protein>
    <recommendedName>
        <fullName evidence="3">RGS domain-containing protein</fullName>
    </recommendedName>
</protein>